<protein>
    <submittedName>
        <fullName evidence="1">Uncharacterized protein</fullName>
    </submittedName>
</protein>
<proteinExistence type="predicted"/>
<dbReference type="HOGENOM" id="CLU_208513_0_0_4"/>
<evidence type="ECO:0000313" key="1">
    <source>
        <dbReference type="EMBL" id="AAW89291.1"/>
    </source>
</evidence>
<dbReference type="EMBL" id="AE004969">
    <property type="protein sequence ID" value="AAW89291.1"/>
    <property type="molecule type" value="Genomic_DNA"/>
</dbReference>
<gene>
    <name evidence="1" type="ORF">NGO_0557</name>
</gene>
<dbReference type="STRING" id="242231.NGO_0557"/>
<dbReference type="AlphaFoldDB" id="Q5F946"/>
<accession>Q5F946</accession>
<name>Q5F946_NEIG1</name>
<keyword evidence="2" id="KW-1185">Reference proteome</keyword>
<dbReference type="PATRIC" id="fig|242231.10.peg.656"/>
<dbReference type="Proteomes" id="UP000000535">
    <property type="component" value="Chromosome"/>
</dbReference>
<reference evidence="2" key="1">
    <citation type="submission" date="2003-03" db="EMBL/GenBank/DDBJ databases">
        <title>The complete genome sequence of Neisseria gonorrhoeae.</title>
        <authorList>
            <person name="Lewis L.A."/>
            <person name="Gillaspy A.F."/>
            <person name="McLaughlin R.E."/>
            <person name="Gipson M."/>
            <person name="Ducey T.F."/>
            <person name="Ownbey T."/>
            <person name="Hartman K."/>
            <person name="Nydick C."/>
            <person name="Carson M.B."/>
            <person name="Vaughn J."/>
            <person name="Thomson C."/>
            <person name="Song L."/>
            <person name="Lin S."/>
            <person name="Yuan X."/>
            <person name="Najar F."/>
            <person name="Zhan M."/>
            <person name="Ren Q."/>
            <person name="Zhu H."/>
            <person name="Qi S."/>
            <person name="Kenton S.M."/>
            <person name="Lai H."/>
            <person name="White J.D."/>
            <person name="Clifton S."/>
            <person name="Roe B.A."/>
            <person name="Dyer D.W."/>
        </authorList>
    </citation>
    <scope>NUCLEOTIDE SEQUENCE [LARGE SCALE GENOMIC DNA]</scope>
    <source>
        <strain evidence="2">ATCC 700825 / FA 1090</strain>
    </source>
</reference>
<organism evidence="1 2">
    <name type="scientific">Neisseria gonorrhoeae (strain ATCC 700825 / FA 1090)</name>
    <dbReference type="NCBI Taxonomy" id="242231"/>
    <lineage>
        <taxon>Bacteria</taxon>
        <taxon>Pseudomonadati</taxon>
        <taxon>Pseudomonadota</taxon>
        <taxon>Betaproteobacteria</taxon>
        <taxon>Neisseriales</taxon>
        <taxon>Neisseriaceae</taxon>
        <taxon>Neisseria</taxon>
    </lineage>
</organism>
<dbReference type="KEGG" id="ngo:NGO_0557"/>
<evidence type="ECO:0000313" key="2">
    <source>
        <dbReference type="Proteomes" id="UP000000535"/>
    </source>
</evidence>
<sequence>MAEHNPPKDILAAGGACRKVRKVTTENNVSRFQTAYDMDNFIRAGIVFVLLRHLSDGAFFQY</sequence>